<sequence length="743" mass="83676">MKGGKREKILLEKKIKKEIGHLQQANHDNIVRVYGWTQWPKAVAIIMEYLPAGNLKAILMDEDVVLGPLLRARFGAEISNGLAFIHNLFDNKRLLHGDIKPENILMTEDLHCKIGDFGAAQLSSYTGSTTTARYKAKDSVQMTLLYAAPERLQDISTKLTPKYDTYSYGMTLHMILAREMPIDVGTPLETFTDRVIEGQRPSVQSIHEYIQGLGDEGTGEDAAMIRVLNEEMIRCWQQDPADRPTMTEVKDRLQSQLQNRDLSLFHKLVHDASQELCLKKPSFIQKECAPVSRFVPPSFMLGGIGPTSGSEGTSSNESYSISELRAPAEASKPSFEEQEANIRSPLRQVPVLHAPVETPLAKSQDGSRQVVPTPDKISSNLHVLSLKDNMSDSQNESTTSASLSSSGDVADMNSPSADGGVTVEQAKSYVRTSLVYLRNCNLLNEWNEEEAKTATEKLGFLTRLTSSEYSLEFRKGVADETLCNNAIPSFLQYFKMLIDDGRLYPDQRTKLVLLETLKKAIWNLTDPSAAFCVECGKQGLIALIAVHLQHVNTCSWLSKEESTKKDFLCFSAFLLAYVAEEDQMHSLIVHQTLIHYMVQVIRQGIEKKVLYSEREGQCYSKQSRIYLEVGNFSLLEMCEGLAQLARNEENSAAILNAPEFLKHIIAILESEDEMERKSALQLIRNMCLSKKTQEKLKKQTTLVLFFQKMRINDPDKNLRQMADDIYQDLITEEAFFSIFKSKK</sequence>
<organism evidence="3 4">
    <name type="scientific">Clavelina lepadiformis</name>
    <name type="common">Light-bulb sea squirt</name>
    <name type="synonym">Ascidia lepadiformis</name>
    <dbReference type="NCBI Taxonomy" id="159417"/>
    <lineage>
        <taxon>Eukaryota</taxon>
        <taxon>Metazoa</taxon>
        <taxon>Chordata</taxon>
        <taxon>Tunicata</taxon>
        <taxon>Ascidiacea</taxon>
        <taxon>Aplousobranchia</taxon>
        <taxon>Clavelinidae</taxon>
        <taxon>Clavelina</taxon>
    </lineage>
</organism>
<dbReference type="SUPFAM" id="SSF48371">
    <property type="entry name" value="ARM repeat"/>
    <property type="match status" value="1"/>
</dbReference>
<dbReference type="SMART" id="SM00220">
    <property type="entry name" value="S_TKc"/>
    <property type="match status" value="1"/>
</dbReference>
<dbReference type="InterPro" id="IPR051681">
    <property type="entry name" value="Ser/Thr_Kinases-Pseudokinases"/>
</dbReference>
<feature type="domain" description="Protein kinase" evidence="2">
    <location>
        <begin position="1"/>
        <end position="269"/>
    </location>
</feature>
<feature type="region of interest" description="Disordered" evidence="1">
    <location>
        <begin position="304"/>
        <end position="420"/>
    </location>
</feature>
<dbReference type="Gene3D" id="1.10.510.10">
    <property type="entry name" value="Transferase(Phosphotransferase) domain 1"/>
    <property type="match status" value="1"/>
</dbReference>
<feature type="compositionally biased region" description="Low complexity" evidence="1">
    <location>
        <begin position="307"/>
        <end position="322"/>
    </location>
</feature>
<dbReference type="InterPro" id="IPR016024">
    <property type="entry name" value="ARM-type_fold"/>
</dbReference>
<proteinExistence type="predicted"/>
<dbReference type="Pfam" id="PF00069">
    <property type="entry name" value="Pkinase"/>
    <property type="match status" value="1"/>
</dbReference>
<reference evidence="3 4" key="1">
    <citation type="submission" date="2024-02" db="EMBL/GenBank/DDBJ databases">
        <authorList>
            <person name="Daric V."/>
            <person name="Darras S."/>
        </authorList>
    </citation>
    <scope>NUCLEOTIDE SEQUENCE [LARGE SCALE GENOMIC DNA]</scope>
</reference>
<dbReference type="InterPro" id="IPR011009">
    <property type="entry name" value="Kinase-like_dom_sf"/>
</dbReference>
<dbReference type="PROSITE" id="PS50011">
    <property type="entry name" value="PROTEIN_KINASE_DOM"/>
    <property type="match status" value="1"/>
</dbReference>
<evidence type="ECO:0000256" key="1">
    <source>
        <dbReference type="SAM" id="MobiDB-lite"/>
    </source>
</evidence>
<dbReference type="SUPFAM" id="SSF56112">
    <property type="entry name" value="Protein kinase-like (PK-like)"/>
    <property type="match status" value="1"/>
</dbReference>
<dbReference type="EMBL" id="CAWYQH010000090">
    <property type="protein sequence ID" value="CAK8681993.1"/>
    <property type="molecule type" value="Genomic_DNA"/>
</dbReference>
<dbReference type="Proteomes" id="UP001642483">
    <property type="component" value="Unassembled WGS sequence"/>
</dbReference>
<protein>
    <recommendedName>
        <fullName evidence="2">Protein kinase domain-containing protein</fullName>
    </recommendedName>
</protein>
<evidence type="ECO:0000313" key="4">
    <source>
        <dbReference type="Proteomes" id="UP001642483"/>
    </source>
</evidence>
<gene>
    <name evidence="3" type="ORF">CVLEPA_LOCUS12216</name>
</gene>
<keyword evidence="4" id="KW-1185">Reference proteome</keyword>
<comment type="caution">
    <text evidence="3">The sequence shown here is derived from an EMBL/GenBank/DDBJ whole genome shotgun (WGS) entry which is preliminary data.</text>
</comment>
<dbReference type="InterPro" id="IPR008271">
    <property type="entry name" value="Ser/Thr_kinase_AS"/>
</dbReference>
<dbReference type="PANTHER" id="PTHR44329:SF291">
    <property type="entry name" value="PROTEIN KINASE DOMAIN-CONTAINING PROTEIN"/>
    <property type="match status" value="1"/>
</dbReference>
<dbReference type="Gene3D" id="1.25.10.10">
    <property type="entry name" value="Leucine-rich Repeat Variant"/>
    <property type="match status" value="1"/>
</dbReference>
<dbReference type="InterPro" id="IPR011989">
    <property type="entry name" value="ARM-like"/>
</dbReference>
<accession>A0ABP0FTJ4</accession>
<dbReference type="PROSITE" id="PS00108">
    <property type="entry name" value="PROTEIN_KINASE_ST"/>
    <property type="match status" value="1"/>
</dbReference>
<feature type="compositionally biased region" description="Low complexity" evidence="1">
    <location>
        <begin position="397"/>
        <end position="406"/>
    </location>
</feature>
<name>A0ABP0FTJ4_CLALP</name>
<evidence type="ECO:0000313" key="3">
    <source>
        <dbReference type="EMBL" id="CAK8681993.1"/>
    </source>
</evidence>
<dbReference type="InterPro" id="IPR000719">
    <property type="entry name" value="Prot_kinase_dom"/>
</dbReference>
<evidence type="ECO:0000259" key="2">
    <source>
        <dbReference type="PROSITE" id="PS50011"/>
    </source>
</evidence>
<dbReference type="PANTHER" id="PTHR44329">
    <property type="entry name" value="SERINE/THREONINE-PROTEIN KINASE TNNI3K-RELATED"/>
    <property type="match status" value="1"/>
</dbReference>